<dbReference type="PANTHER" id="PTHR43624:SF2">
    <property type="entry name" value="ELECTRON TRANSFER FLAVOPROTEIN-QUINONE OXIDOREDUCTASE YDIS-RELATED"/>
    <property type="match status" value="1"/>
</dbReference>
<keyword evidence="3" id="KW-0274">FAD</keyword>
<keyword evidence="4" id="KW-0560">Oxidoreductase</keyword>
<comment type="cofactor">
    <cofactor evidence="1">
        <name>FAD</name>
        <dbReference type="ChEBI" id="CHEBI:57692"/>
    </cofactor>
</comment>
<proteinExistence type="predicted"/>
<comment type="caution">
    <text evidence="5">The sequence shown here is derived from an EMBL/GenBank/DDBJ whole genome shotgun (WGS) entry which is preliminary data.</text>
</comment>
<dbReference type="AlphaFoldDB" id="A0A1J5R740"/>
<dbReference type="GO" id="GO:0016491">
    <property type="term" value="F:oxidoreductase activity"/>
    <property type="evidence" value="ECO:0007669"/>
    <property type="project" value="UniProtKB-KW"/>
</dbReference>
<protein>
    <submittedName>
        <fullName evidence="5">Oxidoreductase</fullName>
    </submittedName>
</protein>
<gene>
    <name evidence="5" type="ORF">GALL_342020</name>
</gene>
<name>A0A1J5R740_9ZZZZ</name>
<evidence type="ECO:0000313" key="5">
    <source>
        <dbReference type="EMBL" id="OIQ83973.1"/>
    </source>
</evidence>
<sequence length="244" mass="25565">MLRLPRAVIEDRFGLTGDEGAAHAVVGDCTLGIGGGGFLYTNTESLSLGVVLRLDDLVRSGRTAIEVFEHFLEHPGLAPYVRDAQVQEYGSHLVAEGGAAMVGTLATHGMVVVGEAAGLTINSGLTVRGMDLAIGSAIAAADAIVEAVAAGDVSATGLAGYRRRLEEGFVLKDMATYARAPKFLERTGMYGAYGELAADVFHGVFGLDTTPRRHLLTVARRALKTSPVTVRQLVSDGWAGVRAL</sequence>
<dbReference type="Gene3D" id="3.30.9.90">
    <property type="match status" value="1"/>
</dbReference>
<reference evidence="5" key="1">
    <citation type="submission" date="2016-10" db="EMBL/GenBank/DDBJ databases">
        <title>Sequence of Gallionella enrichment culture.</title>
        <authorList>
            <person name="Poehlein A."/>
            <person name="Muehling M."/>
            <person name="Daniel R."/>
        </authorList>
    </citation>
    <scope>NUCLEOTIDE SEQUENCE</scope>
</reference>
<evidence type="ECO:0000256" key="1">
    <source>
        <dbReference type="ARBA" id="ARBA00001974"/>
    </source>
</evidence>
<evidence type="ECO:0000256" key="2">
    <source>
        <dbReference type="ARBA" id="ARBA00022630"/>
    </source>
</evidence>
<evidence type="ECO:0000256" key="4">
    <source>
        <dbReference type="ARBA" id="ARBA00023002"/>
    </source>
</evidence>
<dbReference type="EMBL" id="MLJW01000655">
    <property type="protein sequence ID" value="OIQ83973.1"/>
    <property type="molecule type" value="Genomic_DNA"/>
</dbReference>
<organism evidence="5">
    <name type="scientific">mine drainage metagenome</name>
    <dbReference type="NCBI Taxonomy" id="410659"/>
    <lineage>
        <taxon>unclassified sequences</taxon>
        <taxon>metagenomes</taxon>
        <taxon>ecological metagenomes</taxon>
    </lineage>
</organism>
<evidence type="ECO:0000256" key="3">
    <source>
        <dbReference type="ARBA" id="ARBA00022827"/>
    </source>
</evidence>
<keyword evidence="2" id="KW-0285">Flavoprotein</keyword>
<dbReference type="PANTHER" id="PTHR43624">
    <property type="entry name" value="ELECTRON TRANSFER FLAVOPROTEIN-QUINONE OXIDOREDUCTASE YDIS-RELATED"/>
    <property type="match status" value="1"/>
</dbReference>
<dbReference type="SUPFAM" id="SSF54373">
    <property type="entry name" value="FAD-linked reductases, C-terminal domain"/>
    <property type="match status" value="1"/>
</dbReference>
<accession>A0A1J5R740</accession>
<dbReference type="InterPro" id="IPR039651">
    <property type="entry name" value="FixC-like"/>
</dbReference>